<dbReference type="Gene3D" id="3.30.420.40">
    <property type="match status" value="1"/>
</dbReference>
<dbReference type="InterPro" id="IPR043770">
    <property type="entry name" value="DUF5716_C"/>
</dbReference>
<dbReference type="Pfam" id="PF18980">
    <property type="entry name" value="DUF5716_C"/>
    <property type="match status" value="1"/>
</dbReference>
<dbReference type="EMBL" id="DXEU01000030">
    <property type="protein sequence ID" value="HIX51529.1"/>
    <property type="molecule type" value="Genomic_DNA"/>
</dbReference>
<organism evidence="2 3">
    <name type="scientific">Candidatus Lachnoclostridium stercoripullorum</name>
    <dbReference type="NCBI Taxonomy" id="2838635"/>
    <lineage>
        <taxon>Bacteria</taxon>
        <taxon>Bacillati</taxon>
        <taxon>Bacillota</taxon>
        <taxon>Clostridia</taxon>
        <taxon>Lachnospirales</taxon>
        <taxon>Lachnospiraceae</taxon>
    </lineage>
</organism>
<sequence>MEELVIGIDLCDTYTKICCFEEEKAWTVPTVICKKKETDQWFVGKEAYGLMLTGTGVMVDKLVSLASKGGTATIEGVCYSAGELLERFLEKVLEFPKREYGAEKIAQLAVALSRVDSAVIDALLKCADALKLPRQRLHIISHTEGFVYYAMSQKKEVWATQVGLFDLSDEGLFYYELKAQRGIRGMVVQAEGRPMEESFNLDILENASGARMADRILCSCGERLLQKKLFSAVFLTGKGFEKLDWADNFRKFLCSKRKVYGESELFARGAAYYAADFKRPKTAYPFACICEGRLKATVAMAVRQKEREIQLVMASAGDSWYDARSSVEVIAEGQDYVDLTITPLDVKKKRTVRIPLEGFPDRPDRTTRLGVSVGFLDENTMAVAIEDKGFGELFPATDAVVRREVRM</sequence>
<comment type="caution">
    <text evidence="2">The sequence shown here is derived from an EMBL/GenBank/DDBJ whole genome shotgun (WGS) entry which is preliminary data.</text>
</comment>
<dbReference type="Proteomes" id="UP000886780">
    <property type="component" value="Unassembled WGS sequence"/>
</dbReference>
<feature type="domain" description="DUF5716" evidence="1">
    <location>
        <begin position="107"/>
        <end position="406"/>
    </location>
</feature>
<evidence type="ECO:0000259" key="1">
    <source>
        <dbReference type="Pfam" id="PF18980"/>
    </source>
</evidence>
<reference evidence="2" key="2">
    <citation type="submission" date="2021-04" db="EMBL/GenBank/DDBJ databases">
        <authorList>
            <person name="Gilroy R."/>
        </authorList>
    </citation>
    <scope>NUCLEOTIDE SEQUENCE</scope>
    <source>
        <strain evidence="2">ChiGjej4B4-12881</strain>
    </source>
</reference>
<evidence type="ECO:0000313" key="2">
    <source>
        <dbReference type="EMBL" id="HIX51529.1"/>
    </source>
</evidence>
<proteinExistence type="predicted"/>
<accession>A0A9D1W343</accession>
<reference evidence="2" key="1">
    <citation type="journal article" date="2021" name="PeerJ">
        <title>Extensive microbial diversity within the chicken gut microbiome revealed by metagenomics and culture.</title>
        <authorList>
            <person name="Gilroy R."/>
            <person name="Ravi A."/>
            <person name="Getino M."/>
            <person name="Pursley I."/>
            <person name="Horton D.L."/>
            <person name="Alikhan N.F."/>
            <person name="Baker D."/>
            <person name="Gharbi K."/>
            <person name="Hall N."/>
            <person name="Watson M."/>
            <person name="Adriaenssens E.M."/>
            <person name="Foster-Nyarko E."/>
            <person name="Jarju S."/>
            <person name="Secka A."/>
            <person name="Antonio M."/>
            <person name="Oren A."/>
            <person name="Chaudhuri R.R."/>
            <person name="La Ragione R."/>
            <person name="Hildebrand F."/>
            <person name="Pallen M.J."/>
        </authorList>
    </citation>
    <scope>NUCLEOTIDE SEQUENCE</scope>
    <source>
        <strain evidence="2">ChiGjej4B4-12881</strain>
    </source>
</reference>
<evidence type="ECO:0000313" key="3">
    <source>
        <dbReference type="Proteomes" id="UP000886780"/>
    </source>
</evidence>
<gene>
    <name evidence="2" type="ORF">IAA28_01835</name>
</gene>
<dbReference type="AlphaFoldDB" id="A0A9D1W343"/>
<protein>
    <recommendedName>
        <fullName evidence="1">DUF5716 domain-containing protein</fullName>
    </recommendedName>
</protein>
<name>A0A9D1W343_9FIRM</name>